<evidence type="ECO:0000256" key="10">
    <source>
        <dbReference type="ARBA" id="ARBA00049556"/>
    </source>
</evidence>
<evidence type="ECO:0000256" key="8">
    <source>
        <dbReference type="ARBA" id="ARBA00023098"/>
    </source>
</evidence>
<dbReference type="SUPFAM" id="SSF48179">
    <property type="entry name" value="6-phosphogluconate dehydrogenase C-terminal domain-like"/>
    <property type="match status" value="1"/>
</dbReference>
<gene>
    <name evidence="15" type="ORF">CLODIP_2_CD09631</name>
</gene>
<feature type="binding site" evidence="12">
    <location>
        <begin position="30"/>
        <end position="35"/>
    </location>
    <ligand>
        <name>NAD(+)</name>
        <dbReference type="ChEBI" id="CHEBI:57540"/>
    </ligand>
</feature>
<feature type="binding site" evidence="12">
    <location>
        <position position="302"/>
    </location>
    <ligand>
        <name>NAD(+)</name>
        <dbReference type="ChEBI" id="CHEBI:57540"/>
    </ligand>
</feature>
<evidence type="ECO:0000256" key="6">
    <source>
        <dbReference type="ARBA" id="ARBA00023002"/>
    </source>
</evidence>
<dbReference type="InterPro" id="IPR006180">
    <property type="entry name" value="3-OHacyl-CoA_DH_CS"/>
</dbReference>
<comment type="catalytic activity">
    <reaction evidence="10">
        <text>a (3S)-3-hydroxyacyl-CoA + NAD(+) = a 3-oxoacyl-CoA + NADH + H(+)</text>
        <dbReference type="Rhea" id="RHEA:22432"/>
        <dbReference type="ChEBI" id="CHEBI:15378"/>
        <dbReference type="ChEBI" id="CHEBI:57318"/>
        <dbReference type="ChEBI" id="CHEBI:57540"/>
        <dbReference type="ChEBI" id="CHEBI:57945"/>
        <dbReference type="ChEBI" id="CHEBI:90726"/>
        <dbReference type="EC" id="1.1.1.35"/>
    </reaction>
</comment>
<feature type="binding site" evidence="12">
    <location>
        <position position="170"/>
    </location>
    <ligand>
        <name>NAD(+)</name>
        <dbReference type="ChEBI" id="CHEBI:57540"/>
    </ligand>
</feature>
<feature type="domain" description="3-hydroxyacyl-CoA dehydrogenase NAD binding" evidence="14">
    <location>
        <begin position="25"/>
        <end position="211"/>
    </location>
</feature>
<dbReference type="InterPro" id="IPR008927">
    <property type="entry name" value="6-PGluconate_DH-like_C_sf"/>
</dbReference>
<feature type="domain" description="3-hydroxyacyl-CoA dehydrogenase C-terminal" evidence="13">
    <location>
        <begin position="213"/>
        <end position="310"/>
    </location>
</feature>
<feature type="binding site" evidence="12">
    <location>
        <position position="145"/>
    </location>
    <ligand>
        <name>NAD(+)</name>
        <dbReference type="ChEBI" id="CHEBI:57540"/>
    </ligand>
</feature>
<dbReference type="InterPro" id="IPR013328">
    <property type="entry name" value="6PGD_dom2"/>
</dbReference>
<dbReference type="PROSITE" id="PS00067">
    <property type="entry name" value="3HCDH"/>
    <property type="match status" value="1"/>
</dbReference>
<dbReference type="EC" id="1.1.1.35" evidence="4"/>
<comment type="pathway">
    <text evidence="2">Lipid metabolism; fatty acid beta-oxidation.</text>
</comment>
<dbReference type="InterPro" id="IPR052242">
    <property type="entry name" value="Mito_3-hydroxyacyl-CoA_DH"/>
</dbReference>
<dbReference type="AlphaFoldDB" id="A0A8S1DA09"/>
<evidence type="ECO:0000256" key="5">
    <source>
        <dbReference type="ARBA" id="ARBA00022832"/>
    </source>
</evidence>
<evidence type="ECO:0000256" key="12">
    <source>
        <dbReference type="PIRSR" id="PIRSR000105-2"/>
    </source>
</evidence>
<dbReference type="GO" id="GO:0006635">
    <property type="term" value="P:fatty acid beta-oxidation"/>
    <property type="evidence" value="ECO:0007669"/>
    <property type="project" value="TreeGrafter"/>
</dbReference>
<accession>A0A8S1DA09</accession>
<keyword evidence="7 12" id="KW-0520">NAD</keyword>
<feature type="binding site" evidence="12">
    <location>
        <position position="53"/>
    </location>
    <ligand>
        <name>NAD(+)</name>
        <dbReference type="ChEBI" id="CHEBI:57540"/>
    </ligand>
</feature>
<dbReference type="Proteomes" id="UP000494165">
    <property type="component" value="Unassembled WGS sequence"/>
</dbReference>
<comment type="similarity">
    <text evidence="3">Belongs to the 3-hydroxyacyl-CoA dehydrogenase family.</text>
</comment>
<dbReference type="InterPro" id="IPR036291">
    <property type="entry name" value="NAD(P)-bd_dom_sf"/>
</dbReference>
<sequence>MLPLANTLARRSFSTSMASSAVIKNVTIIGGGLMGSGIAQVAAQTGHKVTLVDLDESVLSKAKNSITANLGRVAKKKFKDAPAEGEKFVAGALANLSTNTDACEAARSADLVLEAIVEDLKVKHKLFSSLDPVAPAHAIFASNTSSLSIEDISQAAPSRKENFGGLHFFNPVPVMKLLEVIRTPFTSDETYQAMMAWGMTLGKVAITCRDTPGFVVNRLLVPYLAEAARLVERGDATARDVDIAMKLGTGYPMGPFELLDYVGLDTNKFVLDGWSKKYPDEPLFKPVPLVNEKVAQGKLGIKSGEGFYNYKKQ</sequence>
<keyword evidence="9" id="KW-0496">Mitochondrion</keyword>
<evidence type="ECO:0000256" key="3">
    <source>
        <dbReference type="ARBA" id="ARBA00009463"/>
    </source>
</evidence>
<dbReference type="Gene3D" id="3.40.50.720">
    <property type="entry name" value="NAD(P)-binding Rossmann-like Domain"/>
    <property type="match status" value="1"/>
</dbReference>
<reference evidence="15 16" key="1">
    <citation type="submission" date="2020-04" db="EMBL/GenBank/DDBJ databases">
        <authorList>
            <person name="Alioto T."/>
            <person name="Alioto T."/>
            <person name="Gomez Garrido J."/>
        </authorList>
    </citation>
    <scope>NUCLEOTIDE SEQUENCE [LARGE SCALE GENOMIC DNA]</scope>
</reference>
<dbReference type="Gene3D" id="1.10.1040.10">
    <property type="entry name" value="N-(1-d-carboxylethyl)-l-norvaline Dehydrogenase, domain 2"/>
    <property type="match status" value="1"/>
</dbReference>
<organism evidence="15 16">
    <name type="scientific">Cloeon dipterum</name>
    <dbReference type="NCBI Taxonomy" id="197152"/>
    <lineage>
        <taxon>Eukaryota</taxon>
        <taxon>Metazoa</taxon>
        <taxon>Ecdysozoa</taxon>
        <taxon>Arthropoda</taxon>
        <taxon>Hexapoda</taxon>
        <taxon>Insecta</taxon>
        <taxon>Pterygota</taxon>
        <taxon>Palaeoptera</taxon>
        <taxon>Ephemeroptera</taxon>
        <taxon>Pisciforma</taxon>
        <taxon>Baetidae</taxon>
        <taxon>Cloeon</taxon>
    </lineage>
</organism>
<dbReference type="OrthoDB" id="5958943at2759"/>
<keyword evidence="6" id="KW-0560">Oxidoreductase</keyword>
<dbReference type="Pfam" id="PF00725">
    <property type="entry name" value="3HCDH"/>
    <property type="match status" value="1"/>
</dbReference>
<dbReference type="SUPFAM" id="SSF51735">
    <property type="entry name" value="NAD(P)-binding Rossmann-fold domains"/>
    <property type="match status" value="1"/>
</dbReference>
<evidence type="ECO:0000313" key="16">
    <source>
        <dbReference type="Proteomes" id="UP000494165"/>
    </source>
</evidence>
<evidence type="ECO:0000256" key="1">
    <source>
        <dbReference type="ARBA" id="ARBA00004305"/>
    </source>
</evidence>
<dbReference type="Pfam" id="PF02737">
    <property type="entry name" value="3HCDH_N"/>
    <property type="match status" value="1"/>
</dbReference>
<evidence type="ECO:0000313" key="15">
    <source>
        <dbReference type="EMBL" id="CAB3380552.1"/>
    </source>
</evidence>
<name>A0A8S1DA09_9INSE</name>
<dbReference type="InterPro" id="IPR022694">
    <property type="entry name" value="3-OHacyl-CoA_DH"/>
</dbReference>
<evidence type="ECO:0000256" key="9">
    <source>
        <dbReference type="ARBA" id="ARBA00023128"/>
    </source>
</evidence>
<dbReference type="PIRSF" id="PIRSF000105">
    <property type="entry name" value="HCDH"/>
    <property type="match status" value="1"/>
</dbReference>
<dbReference type="PANTHER" id="PTHR43561:SF3">
    <property type="entry name" value="HYDROXYACYL-COENZYME A DEHYDROGENASE, MITOCHONDRIAL"/>
    <property type="match status" value="1"/>
</dbReference>
<keyword evidence="8" id="KW-0443">Lipid metabolism</keyword>
<proteinExistence type="inferred from homology"/>
<evidence type="ECO:0000256" key="7">
    <source>
        <dbReference type="ARBA" id="ARBA00023027"/>
    </source>
</evidence>
<keyword evidence="16" id="KW-1185">Reference proteome</keyword>
<dbReference type="InterPro" id="IPR006108">
    <property type="entry name" value="3HC_DH_C"/>
</dbReference>
<evidence type="ECO:0000256" key="4">
    <source>
        <dbReference type="ARBA" id="ARBA00013000"/>
    </source>
</evidence>
<dbReference type="InterPro" id="IPR006176">
    <property type="entry name" value="3-OHacyl-CoA_DH_NAD-bd"/>
</dbReference>
<dbReference type="FunFam" id="3.40.50.720:FF:000258">
    <property type="entry name" value="Hydroxyacyl-coenzyme A dehydrogenase, mitochondrial"/>
    <property type="match status" value="1"/>
</dbReference>
<evidence type="ECO:0000259" key="13">
    <source>
        <dbReference type="Pfam" id="PF00725"/>
    </source>
</evidence>
<dbReference type="PANTHER" id="PTHR43561">
    <property type="match status" value="1"/>
</dbReference>
<evidence type="ECO:0000259" key="14">
    <source>
        <dbReference type="Pfam" id="PF02737"/>
    </source>
</evidence>
<dbReference type="GO" id="GO:0003857">
    <property type="term" value="F:(3S)-3-hydroxyacyl-CoA dehydrogenase (NAD+) activity"/>
    <property type="evidence" value="ECO:0007669"/>
    <property type="project" value="UniProtKB-EC"/>
</dbReference>
<comment type="caution">
    <text evidence="15">The sequence shown here is derived from an EMBL/GenBank/DDBJ whole genome shotgun (WGS) entry which is preliminary data.</text>
</comment>
<dbReference type="EMBL" id="CADEPI010000211">
    <property type="protein sequence ID" value="CAB3380552.1"/>
    <property type="molecule type" value="Genomic_DNA"/>
</dbReference>
<keyword evidence="5" id="KW-0276">Fatty acid metabolism</keyword>
<comment type="subcellular location">
    <subcellularLocation>
        <location evidence="1">Mitochondrion matrix</location>
    </subcellularLocation>
</comment>
<feature type="site" description="Important for catalytic activity" evidence="11">
    <location>
        <position position="167"/>
    </location>
</feature>
<feature type="binding site" evidence="12">
    <location>
        <position position="118"/>
    </location>
    <ligand>
        <name>NAD(+)</name>
        <dbReference type="ChEBI" id="CHEBI:57540"/>
    </ligand>
</feature>
<feature type="binding site" evidence="12">
    <location>
        <position position="123"/>
    </location>
    <ligand>
        <name>NAD(+)</name>
        <dbReference type="ChEBI" id="CHEBI:57540"/>
    </ligand>
</feature>
<evidence type="ECO:0000256" key="2">
    <source>
        <dbReference type="ARBA" id="ARBA00005005"/>
    </source>
</evidence>
<dbReference type="GO" id="GO:0070403">
    <property type="term" value="F:NAD+ binding"/>
    <property type="evidence" value="ECO:0007669"/>
    <property type="project" value="InterPro"/>
</dbReference>
<dbReference type="GO" id="GO:0005759">
    <property type="term" value="C:mitochondrial matrix"/>
    <property type="evidence" value="ECO:0007669"/>
    <property type="project" value="UniProtKB-SubCell"/>
</dbReference>
<evidence type="ECO:0000256" key="11">
    <source>
        <dbReference type="PIRSR" id="PIRSR000105-1"/>
    </source>
</evidence>
<protein>
    <recommendedName>
        <fullName evidence="4">3-hydroxyacyl-CoA dehydrogenase</fullName>
        <ecNumber evidence="4">1.1.1.35</ecNumber>
    </recommendedName>
</protein>